<evidence type="ECO:0000256" key="1">
    <source>
        <dbReference type="SAM" id="SignalP"/>
    </source>
</evidence>
<sequence length="70" mass="7577">MKFTSLVLALLVGTGIAIPLRAAIDVAPRQLENKGATAAEGTPAEGLTVDQLAQDEWSAGTWWKERKERK</sequence>
<keyword evidence="1" id="KW-0732">Signal</keyword>
<dbReference type="RefSeq" id="XP_060278059.1">
    <property type="nucleotide sequence ID" value="XM_060430372.1"/>
</dbReference>
<dbReference type="GeneID" id="85313559"/>
<reference evidence="2" key="1">
    <citation type="submission" date="2023-06" db="EMBL/GenBank/DDBJ databases">
        <title>Genome-scale phylogeny and comparative genomics of the fungal order Sordariales.</title>
        <authorList>
            <consortium name="Lawrence Berkeley National Laboratory"/>
            <person name="Hensen N."/>
            <person name="Bonometti L."/>
            <person name="Westerberg I."/>
            <person name="Brannstrom I.O."/>
            <person name="Guillou S."/>
            <person name="Cros-Aarteil S."/>
            <person name="Calhoun S."/>
            <person name="Haridas S."/>
            <person name="Kuo A."/>
            <person name="Mondo S."/>
            <person name="Pangilinan J."/>
            <person name="Riley R."/>
            <person name="Labutti K."/>
            <person name="Andreopoulos B."/>
            <person name="Lipzen A."/>
            <person name="Chen C."/>
            <person name="Yanf M."/>
            <person name="Daum C."/>
            <person name="Ng V."/>
            <person name="Clum A."/>
            <person name="Steindorff A."/>
            <person name="Ohm R."/>
            <person name="Martin F."/>
            <person name="Silar P."/>
            <person name="Natvig D."/>
            <person name="Lalanne C."/>
            <person name="Gautier V."/>
            <person name="Ament-Velasquez S.L."/>
            <person name="Kruys A."/>
            <person name="Hutchinson M.I."/>
            <person name="Powell A.J."/>
            <person name="Barry K."/>
            <person name="Miller A.N."/>
            <person name="Grigoriev I.V."/>
            <person name="Debuchy R."/>
            <person name="Gladieux P."/>
            <person name="Thoren M.H."/>
            <person name="Johannesson H."/>
        </authorList>
    </citation>
    <scope>NUCLEOTIDE SEQUENCE</scope>
    <source>
        <strain evidence="2">8032-3</strain>
    </source>
</reference>
<protein>
    <submittedName>
        <fullName evidence="2">Uncharacterized protein</fullName>
    </submittedName>
</protein>
<proteinExistence type="predicted"/>
<organism evidence="2 3">
    <name type="scientific">Phialemonium atrogriseum</name>
    <dbReference type="NCBI Taxonomy" id="1093897"/>
    <lineage>
        <taxon>Eukaryota</taxon>
        <taxon>Fungi</taxon>
        <taxon>Dikarya</taxon>
        <taxon>Ascomycota</taxon>
        <taxon>Pezizomycotina</taxon>
        <taxon>Sordariomycetes</taxon>
        <taxon>Sordariomycetidae</taxon>
        <taxon>Cephalothecales</taxon>
        <taxon>Cephalothecaceae</taxon>
        <taxon>Phialemonium</taxon>
    </lineage>
</organism>
<accession>A0AAJ0FAX0</accession>
<feature type="chain" id="PRO_5042520825" evidence="1">
    <location>
        <begin position="18"/>
        <end position="70"/>
    </location>
</feature>
<dbReference type="AlphaFoldDB" id="A0AAJ0FAX0"/>
<dbReference type="EMBL" id="MU839049">
    <property type="protein sequence ID" value="KAK1761846.1"/>
    <property type="molecule type" value="Genomic_DNA"/>
</dbReference>
<feature type="signal peptide" evidence="1">
    <location>
        <begin position="1"/>
        <end position="17"/>
    </location>
</feature>
<keyword evidence="3" id="KW-1185">Reference proteome</keyword>
<dbReference type="Proteomes" id="UP001244011">
    <property type="component" value="Unassembled WGS sequence"/>
</dbReference>
<gene>
    <name evidence="2" type="ORF">QBC33DRAFT_564365</name>
</gene>
<comment type="caution">
    <text evidence="2">The sequence shown here is derived from an EMBL/GenBank/DDBJ whole genome shotgun (WGS) entry which is preliminary data.</text>
</comment>
<evidence type="ECO:0000313" key="2">
    <source>
        <dbReference type="EMBL" id="KAK1761846.1"/>
    </source>
</evidence>
<evidence type="ECO:0000313" key="3">
    <source>
        <dbReference type="Proteomes" id="UP001244011"/>
    </source>
</evidence>
<name>A0AAJ0FAX0_9PEZI</name>